<accession>A0A1J5R9B4</accession>
<sequence length="321" mass="34261">MMRFMSFSAAVLLSMLTSPAFAGEYGDHCTTGLSSGQMIKTNCSINAVFEGKTYCFSSDESRSGFLMHPAETIAKAAVFYDKNAEPEREKISQADAVRQIQSKGCDLSNKDAGYLELDGMDLRHCKMVNTSFFGAYLRGANLSGANMQRAYLNLARLEKADLSGADLTDAIIFQAIFDKTSFKGANLTHARVIGTLGNVDMSGANISNGRFGLDVGNQPMGQMKFDSVGGNFANANFEGADLNIASFRFGNLTGANLRNTNLYRADLAQADLTGADLTGANLESADVDGAIFKDVKGLATVKGFAQVKGKCLDCNVAAQQP</sequence>
<gene>
    <name evidence="1" type="primary">pipB2_3</name>
    <name evidence="1" type="ORF">GALL_334270</name>
</gene>
<dbReference type="SUPFAM" id="SSF141571">
    <property type="entry name" value="Pentapeptide repeat-like"/>
    <property type="match status" value="2"/>
</dbReference>
<dbReference type="PANTHER" id="PTHR14136:SF17">
    <property type="entry name" value="BTB_POZ DOMAIN-CONTAINING PROTEIN KCTD9"/>
    <property type="match status" value="1"/>
</dbReference>
<dbReference type="EMBL" id="MLJW01000594">
    <property type="protein sequence ID" value="OIQ84749.1"/>
    <property type="molecule type" value="Genomic_DNA"/>
</dbReference>
<dbReference type="Gene3D" id="2.160.20.80">
    <property type="entry name" value="E3 ubiquitin-protein ligase SopA"/>
    <property type="match status" value="2"/>
</dbReference>
<protein>
    <submittedName>
        <fullName evidence="1">Secreted effector protein pipB2</fullName>
    </submittedName>
</protein>
<evidence type="ECO:0000313" key="1">
    <source>
        <dbReference type="EMBL" id="OIQ84749.1"/>
    </source>
</evidence>
<comment type="caution">
    <text evidence="1">The sequence shown here is derived from an EMBL/GenBank/DDBJ whole genome shotgun (WGS) entry which is preliminary data.</text>
</comment>
<name>A0A1J5R9B4_9ZZZZ</name>
<dbReference type="PANTHER" id="PTHR14136">
    <property type="entry name" value="BTB_POZ DOMAIN-CONTAINING PROTEIN KCTD9"/>
    <property type="match status" value="1"/>
</dbReference>
<organism evidence="1">
    <name type="scientific">mine drainage metagenome</name>
    <dbReference type="NCBI Taxonomy" id="410659"/>
    <lineage>
        <taxon>unclassified sequences</taxon>
        <taxon>metagenomes</taxon>
        <taxon>ecological metagenomes</taxon>
    </lineage>
</organism>
<dbReference type="InterPro" id="IPR051082">
    <property type="entry name" value="Pentapeptide-BTB/POZ_domain"/>
</dbReference>
<dbReference type="Pfam" id="PF00805">
    <property type="entry name" value="Pentapeptide"/>
    <property type="match status" value="2"/>
</dbReference>
<dbReference type="InterPro" id="IPR001646">
    <property type="entry name" value="5peptide_repeat"/>
</dbReference>
<proteinExistence type="predicted"/>
<reference evidence="1" key="1">
    <citation type="submission" date="2016-10" db="EMBL/GenBank/DDBJ databases">
        <title>Sequence of Gallionella enrichment culture.</title>
        <authorList>
            <person name="Poehlein A."/>
            <person name="Muehling M."/>
            <person name="Daniel R."/>
        </authorList>
    </citation>
    <scope>NUCLEOTIDE SEQUENCE</scope>
</reference>
<dbReference type="AlphaFoldDB" id="A0A1J5R9B4"/>